<dbReference type="STRING" id="947013.SAMN04488109_1728"/>
<accession>A0A1M5MG21</accession>
<dbReference type="PANTHER" id="PTHR30055:SF175">
    <property type="entry name" value="HTH-TYPE TRANSCRIPTIONAL REPRESSOR KSTR2"/>
    <property type="match status" value="1"/>
</dbReference>
<protein>
    <submittedName>
        <fullName evidence="7">Transcriptional regulator, TetR family</fullName>
    </submittedName>
</protein>
<keyword evidence="2" id="KW-0805">Transcription regulation</keyword>
<dbReference type="GO" id="GO:0003700">
    <property type="term" value="F:DNA-binding transcription factor activity"/>
    <property type="evidence" value="ECO:0007669"/>
    <property type="project" value="TreeGrafter"/>
</dbReference>
<organism evidence="7 8">
    <name type="scientific">Chryseolinea serpens</name>
    <dbReference type="NCBI Taxonomy" id="947013"/>
    <lineage>
        <taxon>Bacteria</taxon>
        <taxon>Pseudomonadati</taxon>
        <taxon>Bacteroidota</taxon>
        <taxon>Cytophagia</taxon>
        <taxon>Cytophagales</taxon>
        <taxon>Fulvivirgaceae</taxon>
        <taxon>Chryseolinea</taxon>
    </lineage>
</organism>
<dbReference type="InterPro" id="IPR001647">
    <property type="entry name" value="HTH_TetR"/>
</dbReference>
<keyword evidence="3 5" id="KW-0238">DNA-binding</keyword>
<dbReference type="PRINTS" id="PR00455">
    <property type="entry name" value="HTHTETR"/>
</dbReference>
<keyword evidence="1" id="KW-0678">Repressor</keyword>
<name>A0A1M5MG21_9BACT</name>
<feature type="domain" description="HTH tetR-type" evidence="6">
    <location>
        <begin position="4"/>
        <end position="64"/>
    </location>
</feature>
<reference evidence="7 8" key="1">
    <citation type="submission" date="2016-11" db="EMBL/GenBank/DDBJ databases">
        <authorList>
            <person name="Jaros S."/>
            <person name="Januszkiewicz K."/>
            <person name="Wedrychowicz H."/>
        </authorList>
    </citation>
    <scope>NUCLEOTIDE SEQUENCE [LARGE SCALE GENOMIC DNA]</scope>
    <source>
        <strain evidence="7 8">DSM 24574</strain>
    </source>
</reference>
<evidence type="ECO:0000259" key="6">
    <source>
        <dbReference type="PROSITE" id="PS50977"/>
    </source>
</evidence>
<dbReference type="SUPFAM" id="SSF48498">
    <property type="entry name" value="Tetracyclin repressor-like, C-terminal domain"/>
    <property type="match status" value="1"/>
</dbReference>
<keyword evidence="8" id="KW-1185">Reference proteome</keyword>
<dbReference type="Pfam" id="PF00440">
    <property type="entry name" value="TetR_N"/>
    <property type="match status" value="1"/>
</dbReference>
<evidence type="ECO:0000256" key="1">
    <source>
        <dbReference type="ARBA" id="ARBA00022491"/>
    </source>
</evidence>
<dbReference type="Proteomes" id="UP000184212">
    <property type="component" value="Unassembled WGS sequence"/>
</dbReference>
<dbReference type="RefSeq" id="WP_073132790.1">
    <property type="nucleotide sequence ID" value="NZ_FQWQ01000001.1"/>
</dbReference>
<dbReference type="AlphaFoldDB" id="A0A1M5MG21"/>
<dbReference type="PANTHER" id="PTHR30055">
    <property type="entry name" value="HTH-TYPE TRANSCRIPTIONAL REGULATOR RUTR"/>
    <property type="match status" value="1"/>
</dbReference>
<dbReference type="SUPFAM" id="SSF46689">
    <property type="entry name" value="Homeodomain-like"/>
    <property type="match status" value="1"/>
</dbReference>
<dbReference type="EMBL" id="FQWQ01000001">
    <property type="protein sequence ID" value="SHG76255.1"/>
    <property type="molecule type" value="Genomic_DNA"/>
</dbReference>
<dbReference type="OrthoDB" id="881297at2"/>
<dbReference type="InterPro" id="IPR009057">
    <property type="entry name" value="Homeodomain-like_sf"/>
</dbReference>
<dbReference type="Gene3D" id="1.10.357.10">
    <property type="entry name" value="Tetracycline Repressor, domain 2"/>
    <property type="match status" value="1"/>
</dbReference>
<dbReference type="InterPro" id="IPR036271">
    <property type="entry name" value="Tet_transcr_reg_TetR-rel_C_sf"/>
</dbReference>
<evidence type="ECO:0000256" key="4">
    <source>
        <dbReference type="ARBA" id="ARBA00023163"/>
    </source>
</evidence>
<evidence type="ECO:0000256" key="5">
    <source>
        <dbReference type="PROSITE-ProRule" id="PRU00335"/>
    </source>
</evidence>
<dbReference type="GO" id="GO:0000976">
    <property type="term" value="F:transcription cis-regulatory region binding"/>
    <property type="evidence" value="ECO:0007669"/>
    <property type="project" value="TreeGrafter"/>
</dbReference>
<gene>
    <name evidence="7" type="ORF">SAMN04488109_1728</name>
</gene>
<keyword evidence="4" id="KW-0804">Transcription</keyword>
<proteinExistence type="predicted"/>
<dbReference type="PROSITE" id="PS50977">
    <property type="entry name" value="HTH_TETR_2"/>
    <property type="match status" value="1"/>
</dbReference>
<dbReference type="Gene3D" id="1.10.10.60">
    <property type="entry name" value="Homeodomain-like"/>
    <property type="match status" value="1"/>
</dbReference>
<evidence type="ECO:0000256" key="3">
    <source>
        <dbReference type="ARBA" id="ARBA00023125"/>
    </source>
</evidence>
<evidence type="ECO:0000313" key="8">
    <source>
        <dbReference type="Proteomes" id="UP000184212"/>
    </source>
</evidence>
<feature type="DNA-binding region" description="H-T-H motif" evidence="5">
    <location>
        <begin position="27"/>
        <end position="46"/>
    </location>
</feature>
<dbReference type="InterPro" id="IPR050109">
    <property type="entry name" value="HTH-type_TetR-like_transc_reg"/>
</dbReference>
<sequence>MEEQDIKRKILKGAEGLFMRYGVRSISMDDIARHLTVSKKTLYQHFADKEDMVTMVCQMHLKEGQKEFDEIRVSAENAIDELAKLSICLKRNMEEINPSLLFDLQKYHPRAWAIWQEFKKSCIYDSVKANLDQGIAEGYYRPELNTEVLSIVRMATVEIVFDDRTFPQQQFKLADVQMEIFDHFVHGLVTEKGRKLYQKYKEKKAIEVTPVNQR</sequence>
<evidence type="ECO:0000313" key="7">
    <source>
        <dbReference type="EMBL" id="SHG76255.1"/>
    </source>
</evidence>
<evidence type="ECO:0000256" key="2">
    <source>
        <dbReference type="ARBA" id="ARBA00023015"/>
    </source>
</evidence>